<dbReference type="AlphaFoldDB" id="A0A0A6P9C2"/>
<sequence>MSIREYLGHSPKIAESAYIDPMALIIGQVTMAEQSSLWPMVVARGDVESISIGARTNVQDNSVLHVSHDNEYCPGGLSLLIGEAVTVGHQANLHACTIEHHCLVGIGAIVLDGAVLQPYTLLGAGSLVPPGKVLEGGHLWLGNPAKKIRPLSESEKAYFEYSANHYVKLAQQHKQSLQSK</sequence>
<proteinExistence type="predicted"/>
<reference evidence="1 2" key="1">
    <citation type="journal article" date="2016" name="Front. Microbiol.">
        <title>Single-Cell (Meta-)Genomics of a Dimorphic Candidatus Thiomargarita nelsonii Reveals Genomic Plasticity.</title>
        <authorList>
            <person name="Flood B.E."/>
            <person name="Fliss P."/>
            <person name="Jones D.S."/>
            <person name="Dick G.J."/>
            <person name="Jain S."/>
            <person name="Kaster A.K."/>
            <person name="Winkel M."/>
            <person name="Mussmann M."/>
            <person name="Bailey J."/>
        </authorList>
    </citation>
    <scope>NUCLEOTIDE SEQUENCE [LARGE SCALE GENOMIC DNA]</scope>
    <source>
        <strain evidence="1">Hydrate Ridge</strain>
    </source>
</reference>
<dbReference type="Proteomes" id="UP000030428">
    <property type="component" value="Unassembled WGS sequence"/>
</dbReference>
<accession>A0A0A6P9C2</accession>
<evidence type="ECO:0000313" key="1">
    <source>
        <dbReference type="EMBL" id="KHD07375.1"/>
    </source>
</evidence>
<dbReference type="EMBL" id="JSZA02000103">
    <property type="protein sequence ID" value="KHD07375.1"/>
    <property type="molecule type" value="Genomic_DNA"/>
</dbReference>
<keyword evidence="2" id="KW-1185">Reference proteome</keyword>
<evidence type="ECO:0000313" key="2">
    <source>
        <dbReference type="Proteomes" id="UP000030428"/>
    </source>
</evidence>
<dbReference type="SUPFAM" id="SSF51161">
    <property type="entry name" value="Trimeric LpxA-like enzymes"/>
    <property type="match status" value="1"/>
</dbReference>
<gene>
    <name evidence="1" type="ORF">PN36_22230</name>
</gene>
<protein>
    <submittedName>
        <fullName evidence="1">Carbonic anhydrase</fullName>
    </submittedName>
</protein>
<dbReference type="PANTHER" id="PTHR13061:SF56">
    <property type="entry name" value="PROTEIN YRDA"/>
    <property type="match status" value="1"/>
</dbReference>
<dbReference type="InterPro" id="IPR047324">
    <property type="entry name" value="LbH_gamma_CA-like"/>
</dbReference>
<dbReference type="CDD" id="cd04645">
    <property type="entry name" value="LbH_gamma_CA_like"/>
    <property type="match status" value="1"/>
</dbReference>
<dbReference type="InterPro" id="IPR011004">
    <property type="entry name" value="Trimer_LpxA-like_sf"/>
</dbReference>
<name>A0A0A6P9C2_9GAMM</name>
<dbReference type="Gene3D" id="2.160.10.10">
    <property type="entry name" value="Hexapeptide repeat proteins"/>
    <property type="match status" value="1"/>
</dbReference>
<dbReference type="PANTHER" id="PTHR13061">
    <property type="entry name" value="DYNACTIN SUBUNIT P25"/>
    <property type="match status" value="1"/>
</dbReference>
<comment type="caution">
    <text evidence="1">The sequence shown here is derived from an EMBL/GenBank/DDBJ whole genome shotgun (WGS) entry which is preliminary data.</text>
</comment>
<organism evidence="1 2">
    <name type="scientific">Candidatus Thiomargarita nelsonii</name>
    <dbReference type="NCBI Taxonomy" id="1003181"/>
    <lineage>
        <taxon>Bacteria</taxon>
        <taxon>Pseudomonadati</taxon>
        <taxon>Pseudomonadota</taxon>
        <taxon>Gammaproteobacteria</taxon>
        <taxon>Thiotrichales</taxon>
        <taxon>Thiotrichaceae</taxon>
        <taxon>Thiomargarita</taxon>
    </lineage>
</organism>
<dbReference type="InterPro" id="IPR050484">
    <property type="entry name" value="Transf_Hexapept/Carb_Anhydrase"/>
</dbReference>